<proteinExistence type="predicted"/>
<gene>
    <name evidence="1" type="ORF">CDL15_Pgr020367</name>
</gene>
<accession>A0A218VWE4</accession>
<comment type="caution">
    <text evidence="1">The sequence shown here is derived from an EMBL/GenBank/DDBJ whole genome shotgun (WGS) entry which is preliminary data.</text>
</comment>
<protein>
    <submittedName>
        <fullName evidence="1">Uncharacterized protein</fullName>
    </submittedName>
</protein>
<dbReference type="EMBL" id="MTKT01005809">
    <property type="protein sequence ID" value="OWM64400.1"/>
    <property type="molecule type" value="Genomic_DNA"/>
</dbReference>
<dbReference type="Proteomes" id="UP000197138">
    <property type="component" value="Unassembled WGS sequence"/>
</dbReference>
<dbReference type="AlphaFoldDB" id="A0A218VWE4"/>
<evidence type="ECO:0000313" key="2">
    <source>
        <dbReference type="Proteomes" id="UP000197138"/>
    </source>
</evidence>
<organism evidence="1 2">
    <name type="scientific">Punica granatum</name>
    <name type="common">Pomegranate</name>
    <dbReference type="NCBI Taxonomy" id="22663"/>
    <lineage>
        <taxon>Eukaryota</taxon>
        <taxon>Viridiplantae</taxon>
        <taxon>Streptophyta</taxon>
        <taxon>Embryophyta</taxon>
        <taxon>Tracheophyta</taxon>
        <taxon>Spermatophyta</taxon>
        <taxon>Magnoliopsida</taxon>
        <taxon>eudicotyledons</taxon>
        <taxon>Gunneridae</taxon>
        <taxon>Pentapetalae</taxon>
        <taxon>rosids</taxon>
        <taxon>malvids</taxon>
        <taxon>Myrtales</taxon>
        <taxon>Lythraceae</taxon>
        <taxon>Punica</taxon>
    </lineage>
</organism>
<sequence length="77" mass="8619">MDSEDSASPDSIINTWELMDGLDDANFDSCPMSNSSFNFDRPLEVWAKPSSCRFTTFDGSVRELHDLSESVEKHPSS</sequence>
<evidence type="ECO:0000313" key="1">
    <source>
        <dbReference type="EMBL" id="OWM64400.1"/>
    </source>
</evidence>
<name>A0A218VWE4_PUNGR</name>
<reference evidence="2" key="1">
    <citation type="journal article" date="2017" name="Plant J.">
        <title>The pomegranate (Punica granatum L.) genome and the genomics of punicalagin biosynthesis.</title>
        <authorList>
            <person name="Qin G."/>
            <person name="Xu C."/>
            <person name="Ming R."/>
            <person name="Tang H."/>
            <person name="Guyot R."/>
            <person name="Kramer E.M."/>
            <person name="Hu Y."/>
            <person name="Yi X."/>
            <person name="Qi Y."/>
            <person name="Xu X."/>
            <person name="Gao Z."/>
            <person name="Pan H."/>
            <person name="Jian J."/>
            <person name="Tian Y."/>
            <person name="Yue Z."/>
            <person name="Xu Y."/>
        </authorList>
    </citation>
    <scope>NUCLEOTIDE SEQUENCE [LARGE SCALE GENOMIC DNA]</scope>
    <source>
        <strain evidence="2">cv. Dabenzi</strain>
    </source>
</reference>